<proteinExistence type="predicted"/>
<keyword evidence="1" id="KW-0812">Transmembrane</keyword>
<dbReference type="Gene3D" id="3.90.550.10">
    <property type="entry name" value="Spore Coat Polysaccharide Biosynthesis Protein SpsA, Chain A"/>
    <property type="match status" value="1"/>
</dbReference>
<dbReference type="SUPFAM" id="SSF53448">
    <property type="entry name" value="Nucleotide-diphospho-sugar transferases"/>
    <property type="match status" value="1"/>
</dbReference>
<dbReference type="PANTHER" id="PTHR22916:SF3">
    <property type="entry name" value="UDP-GLCNAC:BETAGAL BETA-1,3-N-ACETYLGLUCOSAMINYLTRANSFERASE-LIKE PROTEIN 1"/>
    <property type="match status" value="1"/>
</dbReference>
<dbReference type="PANTHER" id="PTHR22916">
    <property type="entry name" value="GLYCOSYLTRANSFERASE"/>
    <property type="match status" value="1"/>
</dbReference>
<comment type="caution">
    <text evidence="3">The sequence shown here is derived from an EMBL/GenBank/DDBJ whole genome shotgun (WGS) entry which is preliminary data.</text>
</comment>
<evidence type="ECO:0000259" key="2">
    <source>
        <dbReference type="Pfam" id="PF00535"/>
    </source>
</evidence>
<protein>
    <recommendedName>
        <fullName evidence="2">Glycosyltransferase 2-like domain-containing protein</fullName>
    </recommendedName>
</protein>
<feature type="domain" description="Glycosyltransferase 2-like" evidence="2">
    <location>
        <begin position="5"/>
        <end position="110"/>
    </location>
</feature>
<evidence type="ECO:0000313" key="4">
    <source>
        <dbReference type="Proteomes" id="UP000229641"/>
    </source>
</evidence>
<dbReference type="InterPro" id="IPR029044">
    <property type="entry name" value="Nucleotide-diphossugar_trans"/>
</dbReference>
<name>A0A2H0LYN6_9BACT</name>
<dbReference type="Proteomes" id="UP000229641">
    <property type="component" value="Unassembled WGS sequence"/>
</dbReference>
<gene>
    <name evidence="3" type="ORF">COV72_02955</name>
</gene>
<keyword evidence="1" id="KW-1133">Transmembrane helix</keyword>
<dbReference type="EMBL" id="PCWA01000037">
    <property type="protein sequence ID" value="PIQ89482.1"/>
    <property type="molecule type" value="Genomic_DNA"/>
</dbReference>
<sequence length="317" mass="37501">MLKVSVIIPTHNCARYLPEAIDSVLNQTYQDFEIIVVDDGSTDNTKTIIEEYIDKFPGKIHYLYQEHRGPGSARNLGIKKSSGEYIAFQDSDDLWLPEKMKKQINLLEQDIEIKLVFSDMQQRNENKIVNKSYLNEKGLCDNIQGENLSLELAKANFIFTPTVIVKKNVFSTVGLFNEDYRIGEDYDMWLRIAKRFKINIINEPLVIRRLRGLSVSHNRELYHEEHIKFLGDFIKSGVFTREEKNIFRKQRADWIYHFGGYYFYRREYKKARHWFTKSIFSINGFKAFIYLIISACPLRLADFLRLSKRRHEIICQK</sequence>
<evidence type="ECO:0000256" key="1">
    <source>
        <dbReference type="SAM" id="Phobius"/>
    </source>
</evidence>
<reference evidence="3 4" key="1">
    <citation type="submission" date="2017-09" db="EMBL/GenBank/DDBJ databases">
        <title>Depth-based differentiation of microbial function through sediment-hosted aquifers and enrichment of novel symbionts in the deep terrestrial subsurface.</title>
        <authorList>
            <person name="Probst A.J."/>
            <person name="Ladd B."/>
            <person name="Jarett J.K."/>
            <person name="Geller-Mcgrath D.E."/>
            <person name="Sieber C.M."/>
            <person name="Emerson J.B."/>
            <person name="Anantharaman K."/>
            <person name="Thomas B.C."/>
            <person name="Malmstrom R."/>
            <person name="Stieglmeier M."/>
            <person name="Klingl A."/>
            <person name="Woyke T."/>
            <person name="Ryan C.M."/>
            <person name="Banfield J.F."/>
        </authorList>
    </citation>
    <scope>NUCLEOTIDE SEQUENCE [LARGE SCALE GENOMIC DNA]</scope>
    <source>
        <strain evidence="3">CG11_big_fil_rev_8_21_14_0_20_42_13</strain>
    </source>
</reference>
<dbReference type="InterPro" id="IPR001173">
    <property type="entry name" value="Glyco_trans_2-like"/>
</dbReference>
<dbReference type="GO" id="GO:0016758">
    <property type="term" value="F:hexosyltransferase activity"/>
    <property type="evidence" value="ECO:0007669"/>
    <property type="project" value="UniProtKB-ARBA"/>
</dbReference>
<dbReference type="AlphaFoldDB" id="A0A2H0LYN6"/>
<dbReference type="Pfam" id="PF00535">
    <property type="entry name" value="Glycos_transf_2"/>
    <property type="match status" value="1"/>
</dbReference>
<feature type="transmembrane region" description="Helical" evidence="1">
    <location>
        <begin position="279"/>
        <end position="301"/>
    </location>
</feature>
<organism evidence="3 4">
    <name type="scientific">Candidatus Ghiorseimicrobium undicola</name>
    <dbReference type="NCBI Taxonomy" id="1974746"/>
    <lineage>
        <taxon>Bacteria</taxon>
        <taxon>Pseudomonadati</taxon>
        <taxon>Candidatus Omnitrophota</taxon>
        <taxon>Candidatus Ghiorseimicrobium</taxon>
    </lineage>
</organism>
<evidence type="ECO:0000313" key="3">
    <source>
        <dbReference type="EMBL" id="PIQ89482.1"/>
    </source>
</evidence>
<keyword evidence="1" id="KW-0472">Membrane</keyword>
<accession>A0A2H0LYN6</accession>